<comment type="caution">
    <text evidence="3">The sequence shown here is derived from an EMBL/GenBank/DDBJ whole genome shotgun (WGS) entry which is preliminary data.</text>
</comment>
<dbReference type="InterPro" id="IPR036264">
    <property type="entry name" value="Bact_exopeptidase_dim_dom"/>
</dbReference>
<dbReference type="OrthoDB" id="4676at2759"/>
<dbReference type="EMBL" id="JAPEUY010000020">
    <property type="protein sequence ID" value="KAJ4362951.1"/>
    <property type="molecule type" value="Genomic_DNA"/>
</dbReference>
<name>A0A9W9CHN4_9PLEO</name>
<dbReference type="Gene3D" id="3.40.630.10">
    <property type="entry name" value="Zn peptidases"/>
    <property type="match status" value="2"/>
</dbReference>
<dbReference type="PANTHER" id="PTHR32494">
    <property type="entry name" value="ALLANTOATE DEIMINASE-RELATED"/>
    <property type="match status" value="1"/>
</dbReference>
<dbReference type="Pfam" id="PF01546">
    <property type="entry name" value="Peptidase_M20"/>
    <property type="match status" value="1"/>
</dbReference>
<dbReference type="GO" id="GO:0016813">
    <property type="term" value="F:hydrolase activity, acting on carbon-nitrogen (but not peptide) bonds, in linear amidines"/>
    <property type="evidence" value="ECO:0007669"/>
    <property type="project" value="InterPro"/>
</dbReference>
<evidence type="ECO:0000313" key="3">
    <source>
        <dbReference type="EMBL" id="KAJ4362951.1"/>
    </source>
</evidence>
<dbReference type="Proteomes" id="UP001140560">
    <property type="component" value="Unassembled WGS sequence"/>
</dbReference>
<dbReference type="SUPFAM" id="SSF55031">
    <property type="entry name" value="Bacterial exopeptidase dimerisation domain"/>
    <property type="match status" value="1"/>
</dbReference>
<evidence type="ECO:0000313" key="4">
    <source>
        <dbReference type="Proteomes" id="UP001140560"/>
    </source>
</evidence>
<gene>
    <name evidence="3" type="ORF">N0V83_010068</name>
</gene>
<keyword evidence="4" id="KW-1185">Reference proteome</keyword>
<organism evidence="3 4">
    <name type="scientific">Neocucurbitaria cava</name>
    <dbReference type="NCBI Taxonomy" id="798079"/>
    <lineage>
        <taxon>Eukaryota</taxon>
        <taxon>Fungi</taxon>
        <taxon>Dikarya</taxon>
        <taxon>Ascomycota</taxon>
        <taxon>Pezizomycotina</taxon>
        <taxon>Dothideomycetes</taxon>
        <taxon>Pleosporomycetidae</taxon>
        <taxon>Pleosporales</taxon>
        <taxon>Pleosporineae</taxon>
        <taxon>Cucurbitariaceae</taxon>
        <taxon>Neocucurbitaria</taxon>
    </lineage>
</organism>
<evidence type="ECO:0000256" key="2">
    <source>
        <dbReference type="ARBA" id="ARBA00022801"/>
    </source>
</evidence>
<dbReference type="SUPFAM" id="SSF53187">
    <property type="entry name" value="Zn-dependent exopeptidases"/>
    <property type="match status" value="1"/>
</dbReference>
<evidence type="ECO:0000256" key="1">
    <source>
        <dbReference type="ARBA" id="ARBA00006247"/>
    </source>
</evidence>
<dbReference type="InterPro" id="IPR010158">
    <property type="entry name" value="Amidase_Cbmase"/>
</dbReference>
<dbReference type="PANTHER" id="PTHR32494:SF20">
    <property type="entry name" value="PEPTIDASE M20 DIMERISATION DOMAIN-CONTAINING PROTEIN"/>
    <property type="match status" value="1"/>
</dbReference>
<comment type="similarity">
    <text evidence="1">Belongs to the peptidase M20A family.</text>
</comment>
<protein>
    <submittedName>
        <fullName evidence="3">Uncharacterized protein</fullName>
    </submittedName>
</protein>
<reference evidence="3" key="1">
    <citation type="submission" date="2022-10" db="EMBL/GenBank/DDBJ databases">
        <title>Tapping the CABI collections for fungal endophytes: first genome assemblies for Collariella, Neodidymelliopsis, Ascochyta clinopodiicola, Didymella pomorum, Didymosphaeria variabile, Neocosmospora piperis and Neocucurbitaria cava.</title>
        <authorList>
            <person name="Hill R."/>
        </authorList>
    </citation>
    <scope>NUCLEOTIDE SEQUENCE</scope>
    <source>
        <strain evidence="3">IMI 356814</strain>
    </source>
</reference>
<keyword evidence="2" id="KW-0378">Hydrolase</keyword>
<sequence>MQEQGVKSRAPIVLINWTNEEGARFWPFLGSSIVYAGQSTVEEAHASLTHDGSGVKMGDELRKIGYVGDGPNTFEEFPISAHFEIHVEQADSLEKAGKPVGWVTGWQGMTWYSVNLKGEDGHANTYPMYGRRDAIVGAAKIITELESLAYAKNGYTTLTNIRSGPWGACNIQSNVRLAFCLMHKETPGLESMGQEIEAKVKGIAALHGLEFEMTRDVHLPPGDFWPEAIDCVKRACGDKGMGAITGTGHDSTMTTTLVPTGMVFVRAKGGWSHTAKEWSDKEDCMEGALALGKAVLNFDELLKTKSA</sequence>
<dbReference type="AlphaFoldDB" id="A0A9W9CHN4"/>
<dbReference type="InterPro" id="IPR002933">
    <property type="entry name" value="Peptidase_M20"/>
</dbReference>
<proteinExistence type="inferred from homology"/>
<accession>A0A9W9CHN4</accession>